<dbReference type="Proteomes" id="UP000468531">
    <property type="component" value="Unassembled WGS sequence"/>
</dbReference>
<name>A0A6P1B8I6_9BRAD</name>
<dbReference type="InterPro" id="IPR014710">
    <property type="entry name" value="RmlC-like_jellyroll"/>
</dbReference>
<organism evidence="2 3">
    <name type="scientific">Bradyrhizobium uaiense</name>
    <dbReference type="NCBI Taxonomy" id="2594946"/>
    <lineage>
        <taxon>Bacteria</taxon>
        <taxon>Pseudomonadati</taxon>
        <taxon>Pseudomonadota</taxon>
        <taxon>Alphaproteobacteria</taxon>
        <taxon>Hyphomicrobiales</taxon>
        <taxon>Nitrobacteraceae</taxon>
        <taxon>Bradyrhizobium</taxon>
    </lineage>
</organism>
<dbReference type="Gene3D" id="2.60.120.10">
    <property type="entry name" value="Jelly Rolls"/>
    <property type="match status" value="1"/>
</dbReference>
<gene>
    <name evidence="2" type="ORF">FNJ47_02275</name>
</gene>
<sequence length="155" mass="16722">MSPATPKLGSACRAPSFLREAAEEQQPRQITTARLPSSLKVDGVAQAQASRGEALTITRRLAGPGFRSLPHHHGAAETGAFVLSGRARIYFGNGFAEFVDLETGDFMFVPPVLPHLEANMSATEELWWLACRTPDDIVVNLPDVDDASLDGYSRG</sequence>
<feature type="domain" description="Cupin type-2" evidence="1">
    <location>
        <begin position="64"/>
        <end position="123"/>
    </location>
</feature>
<evidence type="ECO:0000313" key="3">
    <source>
        <dbReference type="Proteomes" id="UP000468531"/>
    </source>
</evidence>
<reference evidence="2 3" key="1">
    <citation type="journal article" date="2020" name="Arch. Microbiol.">
        <title>Bradyrhizobium uaiense sp. nov., a new highly efficient cowpea symbiont.</title>
        <authorList>
            <person name="Cabral Michel D."/>
            <person name="Azarias Guimaraes A."/>
            <person name="Martins da Costa E."/>
            <person name="Soares de Carvalho T."/>
            <person name="Balsanelli E."/>
            <person name="Willems A."/>
            <person name="Maltempi de Souza E."/>
            <person name="de Souza Moreira F.M."/>
        </authorList>
    </citation>
    <scope>NUCLEOTIDE SEQUENCE [LARGE SCALE GENOMIC DNA]</scope>
    <source>
        <strain evidence="2 3">UFLA 03-164</strain>
    </source>
</reference>
<evidence type="ECO:0000259" key="1">
    <source>
        <dbReference type="Pfam" id="PF07883"/>
    </source>
</evidence>
<proteinExistence type="predicted"/>
<keyword evidence="3" id="KW-1185">Reference proteome</keyword>
<dbReference type="Pfam" id="PF07883">
    <property type="entry name" value="Cupin_2"/>
    <property type="match status" value="1"/>
</dbReference>
<dbReference type="InterPro" id="IPR013096">
    <property type="entry name" value="Cupin_2"/>
</dbReference>
<evidence type="ECO:0000313" key="2">
    <source>
        <dbReference type="EMBL" id="NEU94683.1"/>
    </source>
</evidence>
<dbReference type="EMBL" id="VKHP01000005">
    <property type="protein sequence ID" value="NEU94683.1"/>
    <property type="molecule type" value="Genomic_DNA"/>
</dbReference>
<dbReference type="SUPFAM" id="SSF51182">
    <property type="entry name" value="RmlC-like cupins"/>
    <property type="match status" value="1"/>
</dbReference>
<comment type="caution">
    <text evidence="2">The sequence shown here is derived from an EMBL/GenBank/DDBJ whole genome shotgun (WGS) entry which is preliminary data.</text>
</comment>
<dbReference type="InterPro" id="IPR011051">
    <property type="entry name" value="RmlC_Cupin_sf"/>
</dbReference>
<dbReference type="AlphaFoldDB" id="A0A6P1B8I6"/>
<protein>
    <submittedName>
        <fullName evidence="2">Cupin domain-containing protein</fullName>
    </submittedName>
</protein>
<accession>A0A6P1B8I6</accession>